<dbReference type="PROSITE" id="PS50097">
    <property type="entry name" value="BTB"/>
    <property type="match status" value="1"/>
</dbReference>
<protein>
    <submittedName>
        <fullName evidence="4">Golgin subfamily A member 6-like protein 22 isoform X2</fullName>
    </submittedName>
</protein>
<dbReference type="InterPro" id="IPR051481">
    <property type="entry name" value="BTB-POZ/Galectin-3-binding"/>
</dbReference>
<feature type="region of interest" description="Disordered" evidence="1">
    <location>
        <begin position="717"/>
        <end position="760"/>
    </location>
</feature>
<keyword evidence="3" id="KW-1185">Reference proteome</keyword>
<dbReference type="SMART" id="SM00225">
    <property type="entry name" value="BTB"/>
    <property type="match status" value="1"/>
</dbReference>
<gene>
    <name evidence="4" type="primary">LOC117233583</name>
</gene>
<dbReference type="Proteomes" id="UP000504631">
    <property type="component" value="Unplaced"/>
</dbReference>
<dbReference type="PANTHER" id="PTHR24410">
    <property type="entry name" value="HL07962P-RELATED"/>
    <property type="match status" value="1"/>
</dbReference>
<dbReference type="SUPFAM" id="SSF54695">
    <property type="entry name" value="POZ domain"/>
    <property type="match status" value="1"/>
</dbReference>
<dbReference type="AlphaFoldDB" id="A0A6J3KD07"/>
<evidence type="ECO:0000259" key="2">
    <source>
        <dbReference type="PROSITE" id="PS50097"/>
    </source>
</evidence>
<proteinExistence type="predicted"/>
<dbReference type="Pfam" id="PF00651">
    <property type="entry name" value="BTB"/>
    <property type="match status" value="2"/>
</dbReference>
<dbReference type="PANTHER" id="PTHR24410:SF46">
    <property type="entry name" value="SERINE-ENRICHED PROTEIN"/>
    <property type="match status" value="1"/>
</dbReference>
<feature type="domain" description="BTB" evidence="2">
    <location>
        <begin position="38"/>
        <end position="141"/>
    </location>
</feature>
<evidence type="ECO:0000313" key="3">
    <source>
        <dbReference type="Proteomes" id="UP000504631"/>
    </source>
</evidence>
<dbReference type="CDD" id="cd18294">
    <property type="entry name" value="BTB_POZ_BTBD19"/>
    <property type="match status" value="1"/>
</dbReference>
<dbReference type="InterPro" id="IPR011705">
    <property type="entry name" value="BACK"/>
</dbReference>
<dbReference type="RefSeq" id="XP_033349914.1">
    <property type="nucleotide sequence ID" value="XM_033494023.1"/>
</dbReference>
<feature type="region of interest" description="Disordered" evidence="1">
    <location>
        <begin position="422"/>
        <end position="642"/>
    </location>
</feature>
<accession>A0A6J3KD07</accession>
<evidence type="ECO:0000256" key="1">
    <source>
        <dbReference type="SAM" id="MobiDB-lite"/>
    </source>
</evidence>
<feature type="compositionally biased region" description="Basic and acidic residues" evidence="1">
    <location>
        <begin position="422"/>
        <end position="618"/>
    </location>
</feature>
<feature type="compositionally biased region" description="Basic and acidic residues" evidence="1">
    <location>
        <begin position="365"/>
        <end position="384"/>
    </location>
</feature>
<dbReference type="Gene3D" id="3.30.710.10">
    <property type="entry name" value="Potassium Channel Kv1.1, Chain A"/>
    <property type="match status" value="1"/>
</dbReference>
<organism evidence="3 4">
    <name type="scientific">Bombus vosnesenskii</name>
    <dbReference type="NCBI Taxonomy" id="207650"/>
    <lineage>
        <taxon>Eukaryota</taxon>
        <taxon>Metazoa</taxon>
        <taxon>Ecdysozoa</taxon>
        <taxon>Arthropoda</taxon>
        <taxon>Hexapoda</taxon>
        <taxon>Insecta</taxon>
        <taxon>Pterygota</taxon>
        <taxon>Neoptera</taxon>
        <taxon>Endopterygota</taxon>
        <taxon>Hymenoptera</taxon>
        <taxon>Apocrita</taxon>
        <taxon>Aculeata</taxon>
        <taxon>Apoidea</taxon>
        <taxon>Anthophila</taxon>
        <taxon>Apidae</taxon>
        <taxon>Bombus</taxon>
        <taxon>Pyrobombus</taxon>
    </lineage>
</organism>
<dbReference type="Gene3D" id="1.25.40.420">
    <property type="match status" value="1"/>
</dbReference>
<dbReference type="InterPro" id="IPR000210">
    <property type="entry name" value="BTB/POZ_dom"/>
</dbReference>
<feature type="compositionally biased region" description="Polar residues" evidence="1">
    <location>
        <begin position="325"/>
        <end position="345"/>
    </location>
</feature>
<dbReference type="SMART" id="SM00875">
    <property type="entry name" value="BACK"/>
    <property type="match status" value="1"/>
</dbReference>
<feature type="compositionally biased region" description="Low complexity" evidence="1">
    <location>
        <begin position="626"/>
        <end position="637"/>
    </location>
</feature>
<feature type="region of interest" description="Disordered" evidence="1">
    <location>
        <begin position="308"/>
        <end position="384"/>
    </location>
</feature>
<dbReference type="GeneID" id="117233583"/>
<name>A0A6J3KD07_9HYME</name>
<reference evidence="4" key="1">
    <citation type="submission" date="2025-08" db="UniProtKB">
        <authorList>
            <consortium name="RefSeq"/>
        </authorList>
    </citation>
    <scope>IDENTIFICATION</scope>
    <source>
        <tissue evidence="4">Muscle</tissue>
    </source>
</reference>
<sequence length="791" mass="93987">MPEASGSEVADESDYSIFENKTGLAEDMKFLASMPELCDVTFLVGETKEPICAVKAVLAARSRVFQKMFYQAPSPQRKKEPPPKENKIRLFLKRSSEPLLNLQNAAQQPNQHQTVIIEEFEPDVFRQLIEYIHTGCVTLQPRTLLGLMNAADYYGLEQLRKACTGFVQCCITVDTVCALLASAERYIQYKCTKSLVHKVFEFVDEHGNEVLNLGSFTLLPQHVVRLILAREELRADEFTKFQAALMWSKKYCDSNQNQDLKDVIGNFLEYIQFHKIPANVLMREVHPLDLVPSRIIVNALAYQADPASVDPGHLSPHRVKHQDRSLSVQSSLQDQFGSNTSLSSTESDEGSDEKQHSGKYGIAEQEIREQERWPKHRSSEEEDIQRLIEQRSQYQSMRQEDTLQRQHDEQLIRKQEEELRRQEMQEEFERRQKELQKKKKQEEELKKQKEQEKLKKQQEQEEPKKEGKQEQKGLKREQEEELKKTVKEVEDVTKKQKEEEINRQSLEEKKQEEELKKQEEELKKQEEELKKQEEELKKQEGELKKQEEELKKREEFKKEEASKEGKREADLEKKQEEEKEKKEQLLDVQKEDEEKQKHREDKQELRQSEESQSEGKIEEENESEEPSLSNQEKSQQQLEEEERIRREQELLKQQKEKEQRRIREDRKLQLQLQELKTQWASEELTIYKQEEALQRQIENLRYEEQWESRQFQQMQLYLEGRKPEAEKKPERRQTTERKKAEKRKDERVEIRVHGAESPKQEDPAVTGFYIKLVVRQEGRANLVWLFKTHKF</sequence>
<feature type="compositionally biased region" description="Basic and acidic residues" evidence="1">
    <location>
        <begin position="719"/>
        <end position="760"/>
    </location>
</feature>
<dbReference type="InterPro" id="IPR011333">
    <property type="entry name" value="SKP1/BTB/POZ_sf"/>
</dbReference>
<evidence type="ECO:0000313" key="4">
    <source>
        <dbReference type="RefSeq" id="XP_033349914.1"/>
    </source>
</evidence>
<dbReference type="CDD" id="cd18507">
    <property type="entry name" value="BACK_GPRS_like"/>
    <property type="match status" value="1"/>
</dbReference>